<accession>A0A7T8K944</accession>
<proteinExistence type="predicted"/>
<evidence type="ECO:0000313" key="1">
    <source>
        <dbReference type="EMBL" id="QQP50753.1"/>
    </source>
</evidence>
<keyword evidence="2" id="KW-1185">Reference proteome</keyword>
<organism evidence="1 2">
    <name type="scientific">Caligus rogercresseyi</name>
    <name type="common">Sea louse</name>
    <dbReference type="NCBI Taxonomy" id="217165"/>
    <lineage>
        <taxon>Eukaryota</taxon>
        <taxon>Metazoa</taxon>
        <taxon>Ecdysozoa</taxon>
        <taxon>Arthropoda</taxon>
        <taxon>Crustacea</taxon>
        <taxon>Multicrustacea</taxon>
        <taxon>Hexanauplia</taxon>
        <taxon>Copepoda</taxon>
        <taxon>Siphonostomatoida</taxon>
        <taxon>Caligidae</taxon>
        <taxon>Caligus</taxon>
    </lineage>
</organism>
<reference evidence="2" key="1">
    <citation type="submission" date="2021-01" db="EMBL/GenBank/DDBJ databases">
        <title>Caligus Genome Assembly.</title>
        <authorList>
            <person name="Gallardo-Escarate C."/>
        </authorList>
    </citation>
    <scope>NUCLEOTIDE SEQUENCE [LARGE SCALE GENOMIC DNA]</scope>
</reference>
<dbReference type="Proteomes" id="UP000595437">
    <property type="component" value="Chromosome 7"/>
</dbReference>
<dbReference type="AlphaFoldDB" id="A0A7T8K944"/>
<name>A0A7T8K944_CALRO</name>
<dbReference type="EMBL" id="CP045896">
    <property type="protein sequence ID" value="QQP50753.1"/>
    <property type="molecule type" value="Genomic_DNA"/>
</dbReference>
<sequence length="67" mass="7357">LGSKFSNGSGRWHDSSHYLPHLVSSSSSMIGGDETFGSSFINVVAPSTDSAHEYVQRDSRIQIDLWD</sequence>
<protein>
    <submittedName>
        <fullName evidence="1">Uncharacterized protein</fullName>
    </submittedName>
</protein>
<evidence type="ECO:0000313" key="2">
    <source>
        <dbReference type="Proteomes" id="UP000595437"/>
    </source>
</evidence>
<gene>
    <name evidence="1" type="ORF">FKW44_011875</name>
</gene>
<feature type="non-terminal residue" evidence="1">
    <location>
        <position position="1"/>
    </location>
</feature>